<sequence>MIRTCSNYISVVLVLFFLSSCVSKKKIVYFQNGAIDQENVSNNYKTTFKADDLLEIIISAKDDEAVKPFNLSAVAFSNTTNNPIGTPQQQLYLIDSKGEIVLPILGNIKIGGLTKEQGISLIKDKLDPEYVKDPSVNIRITNFKITVLGDVIRPGVYNVPNERISIMEAIGLAGDLNISGVRDSIKVTREEGGVKKIYNVNLLSNEVFSSPVYYLQQNDLVYVKPNKAKMQSASYNQNTGLFVSIGSILISLLAILSR</sequence>
<feature type="domain" description="Polysaccharide export protein N-terminal" evidence="3">
    <location>
        <begin position="43"/>
        <end position="140"/>
    </location>
</feature>
<protein>
    <submittedName>
        <fullName evidence="5">Polysaccharide biosynthesis/export family protein</fullName>
    </submittedName>
</protein>
<dbReference type="Gene3D" id="3.10.560.10">
    <property type="entry name" value="Outer membrane lipoprotein wza domain like"/>
    <property type="match status" value="1"/>
</dbReference>
<feature type="transmembrane region" description="Helical" evidence="2">
    <location>
        <begin position="239"/>
        <end position="256"/>
    </location>
</feature>
<dbReference type="InterPro" id="IPR003715">
    <property type="entry name" value="Poly_export_N"/>
</dbReference>
<keyword evidence="2" id="KW-0472">Membrane</keyword>
<dbReference type="InterPro" id="IPR019554">
    <property type="entry name" value="Soluble_ligand-bd"/>
</dbReference>
<dbReference type="InterPro" id="IPR049712">
    <property type="entry name" value="Poly_export"/>
</dbReference>
<evidence type="ECO:0000313" key="5">
    <source>
        <dbReference type="EMBL" id="MDT7833439.1"/>
    </source>
</evidence>
<dbReference type="Pfam" id="PF10531">
    <property type="entry name" value="SLBB"/>
    <property type="match status" value="1"/>
</dbReference>
<feature type="domain" description="Soluble ligand binding" evidence="4">
    <location>
        <begin position="144"/>
        <end position="192"/>
    </location>
</feature>
<name>A0ABU3LJR8_9FLAO</name>
<dbReference type="PANTHER" id="PTHR33619:SF3">
    <property type="entry name" value="POLYSACCHARIDE EXPORT PROTEIN GFCE-RELATED"/>
    <property type="match status" value="1"/>
</dbReference>
<dbReference type="PANTHER" id="PTHR33619">
    <property type="entry name" value="POLYSACCHARIDE EXPORT PROTEIN GFCE-RELATED"/>
    <property type="match status" value="1"/>
</dbReference>
<organism evidence="5 6">
    <name type="scientific">Asprobacillus argus</name>
    <dbReference type="NCBI Taxonomy" id="3076534"/>
    <lineage>
        <taxon>Bacteria</taxon>
        <taxon>Pseudomonadati</taxon>
        <taxon>Bacteroidota</taxon>
        <taxon>Flavobacteriia</taxon>
        <taxon>Flavobacteriales</taxon>
        <taxon>Flavobacteriaceae</taxon>
        <taxon>Asprobacillus</taxon>
    </lineage>
</organism>
<evidence type="ECO:0000259" key="4">
    <source>
        <dbReference type="Pfam" id="PF10531"/>
    </source>
</evidence>
<keyword evidence="2" id="KW-0812">Transmembrane</keyword>
<dbReference type="Pfam" id="PF02563">
    <property type="entry name" value="Poly_export"/>
    <property type="match status" value="1"/>
</dbReference>
<keyword evidence="2" id="KW-1133">Transmembrane helix</keyword>
<reference evidence="5 6" key="1">
    <citation type="submission" date="2023-09" db="EMBL/GenBank/DDBJ databases">
        <title>Novel taxa isolated from Blanes Bay.</title>
        <authorList>
            <person name="Rey-Velasco X."/>
            <person name="Lucena T."/>
        </authorList>
    </citation>
    <scope>NUCLEOTIDE SEQUENCE [LARGE SCALE GENOMIC DNA]</scope>
    <source>
        <strain evidence="5 6">S356</strain>
    </source>
</reference>
<gene>
    <name evidence="5" type="ORF">RQM59_13710</name>
</gene>
<dbReference type="EMBL" id="JAVTTO010000005">
    <property type="protein sequence ID" value="MDT7833439.1"/>
    <property type="molecule type" value="Genomic_DNA"/>
</dbReference>
<proteinExistence type="predicted"/>
<keyword evidence="1" id="KW-0732">Signal</keyword>
<keyword evidence="6" id="KW-1185">Reference proteome</keyword>
<evidence type="ECO:0000259" key="3">
    <source>
        <dbReference type="Pfam" id="PF02563"/>
    </source>
</evidence>
<accession>A0ABU3LJR8</accession>
<evidence type="ECO:0000313" key="6">
    <source>
        <dbReference type="Proteomes" id="UP001257277"/>
    </source>
</evidence>
<evidence type="ECO:0000256" key="1">
    <source>
        <dbReference type="ARBA" id="ARBA00022729"/>
    </source>
</evidence>
<dbReference type="RefSeq" id="WP_349242690.1">
    <property type="nucleotide sequence ID" value="NZ_JAVTTO010000005.1"/>
</dbReference>
<comment type="caution">
    <text evidence="5">The sequence shown here is derived from an EMBL/GenBank/DDBJ whole genome shotgun (WGS) entry which is preliminary data.</text>
</comment>
<evidence type="ECO:0000256" key="2">
    <source>
        <dbReference type="SAM" id="Phobius"/>
    </source>
</evidence>
<dbReference type="Proteomes" id="UP001257277">
    <property type="component" value="Unassembled WGS sequence"/>
</dbReference>
<dbReference type="PROSITE" id="PS51257">
    <property type="entry name" value="PROKAR_LIPOPROTEIN"/>
    <property type="match status" value="1"/>
</dbReference>